<dbReference type="InterPro" id="IPR040442">
    <property type="entry name" value="Pyrv_kinase-like_dom_sf"/>
</dbReference>
<dbReference type="InterPro" id="IPR015813">
    <property type="entry name" value="Pyrv/PenolPyrv_kinase-like_dom"/>
</dbReference>
<accession>A0ABT3HE80</accession>
<keyword evidence="6" id="KW-0456">Lyase</keyword>
<gene>
    <name evidence="6" type="ORF">M2319_003061</name>
</gene>
<dbReference type="EMBL" id="JAOQNS010000008">
    <property type="protein sequence ID" value="MCW2308715.1"/>
    <property type="molecule type" value="Genomic_DNA"/>
</dbReference>
<dbReference type="EC" id="4.1.3.34" evidence="6"/>
<evidence type="ECO:0000256" key="3">
    <source>
        <dbReference type="ARBA" id="ARBA00022723"/>
    </source>
</evidence>
<name>A0ABT3HE80_9HYPH</name>
<dbReference type="Gene3D" id="3.20.20.60">
    <property type="entry name" value="Phosphoenolpyruvate-binding domains"/>
    <property type="match status" value="1"/>
</dbReference>
<evidence type="ECO:0000256" key="2">
    <source>
        <dbReference type="ARBA" id="ARBA00005568"/>
    </source>
</evidence>
<dbReference type="Pfam" id="PF03328">
    <property type="entry name" value="HpcH_HpaI"/>
    <property type="match status" value="1"/>
</dbReference>
<comment type="cofactor">
    <cofactor evidence="1">
        <name>Mg(2+)</name>
        <dbReference type="ChEBI" id="CHEBI:18420"/>
    </cofactor>
</comment>
<protein>
    <submittedName>
        <fullName evidence="6">Citrate lyase subunit beta/citryl-CoA lyase</fullName>
        <ecNumber evidence="6">4.1.3.34</ecNumber>
    </submittedName>
</protein>
<organism evidence="6 7">
    <name type="scientific">Rhodobium gokarnense</name>
    <dbReference type="NCBI Taxonomy" id="364296"/>
    <lineage>
        <taxon>Bacteria</taxon>
        <taxon>Pseudomonadati</taxon>
        <taxon>Pseudomonadota</taxon>
        <taxon>Alphaproteobacteria</taxon>
        <taxon>Hyphomicrobiales</taxon>
        <taxon>Rhodobiaceae</taxon>
        <taxon>Rhodobium</taxon>
    </lineage>
</organism>
<comment type="similarity">
    <text evidence="2">Belongs to the HpcH/HpaI aldolase family.</text>
</comment>
<dbReference type="PANTHER" id="PTHR32308">
    <property type="entry name" value="LYASE BETA SUBUNIT, PUTATIVE (AFU_ORTHOLOGUE AFUA_4G13030)-RELATED"/>
    <property type="match status" value="1"/>
</dbReference>
<evidence type="ECO:0000256" key="4">
    <source>
        <dbReference type="ARBA" id="ARBA00022842"/>
    </source>
</evidence>
<evidence type="ECO:0000259" key="5">
    <source>
        <dbReference type="Pfam" id="PF03328"/>
    </source>
</evidence>
<dbReference type="Proteomes" id="UP001209755">
    <property type="component" value="Unassembled WGS sequence"/>
</dbReference>
<feature type="domain" description="HpcH/HpaI aldolase/citrate lyase" evidence="5">
    <location>
        <begin position="9"/>
        <end position="228"/>
    </location>
</feature>
<dbReference type="InterPro" id="IPR005000">
    <property type="entry name" value="Aldolase/citrate-lyase_domain"/>
</dbReference>
<keyword evidence="4" id="KW-0460">Magnesium</keyword>
<keyword evidence="7" id="KW-1185">Reference proteome</keyword>
<dbReference type="GO" id="GO:0008816">
    <property type="term" value="F:citryl-CoA lyase activity"/>
    <property type="evidence" value="ECO:0007669"/>
    <property type="project" value="UniProtKB-EC"/>
</dbReference>
<sequence>MSELFRPRRSVLYMPGSNARALEKAKTLDADALILDLEDAVAPEEKDLAREQVVEAVKSGGYGARELIIRVNPAGTPWGAADLEAATEAGPDAVLVPKVNTAADIHQVGRRLAELHADAHVRMWAMMETPLAMLNAGEIAAAAASQYGRRLAALVMGTNDLAKDSRARFVAGRQPMLGWLSTSVLAARSYGLDIIDGVFNDLDDMDGFEAECVQGRDFGMDGKTLIHPRQLGPCNAVFAPPEEDIAWSRKVIAAFEEPENEGKGVIKIGGKMVELLHLEMARRTVHIAEAIAAKSAG</sequence>
<dbReference type="PANTHER" id="PTHR32308:SF10">
    <property type="entry name" value="CITRATE LYASE SUBUNIT BETA"/>
    <property type="match status" value="1"/>
</dbReference>
<keyword evidence="3" id="KW-0479">Metal-binding</keyword>
<dbReference type="SUPFAM" id="SSF51621">
    <property type="entry name" value="Phosphoenolpyruvate/pyruvate domain"/>
    <property type="match status" value="1"/>
</dbReference>
<dbReference type="PIRSF" id="PIRSF015582">
    <property type="entry name" value="Cit_lyase_B"/>
    <property type="match status" value="1"/>
</dbReference>
<evidence type="ECO:0000313" key="6">
    <source>
        <dbReference type="EMBL" id="MCW2308715.1"/>
    </source>
</evidence>
<dbReference type="InterPro" id="IPR011206">
    <property type="entry name" value="Citrate_lyase_beta/mcl1/mcl2"/>
</dbReference>
<comment type="caution">
    <text evidence="6">The sequence shown here is derived from an EMBL/GenBank/DDBJ whole genome shotgun (WGS) entry which is preliminary data.</text>
</comment>
<reference evidence="7" key="1">
    <citation type="submission" date="2023-07" db="EMBL/GenBank/DDBJ databases">
        <title>Genome sequencing of Purple Non-Sulfur Bacteria from various extreme environments.</title>
        <authorList>
            <person name="Mayer M."/>
        </authorList>
    </citation>
    <scope>NUCLEOTIDE SEQUENCE [LARGE SCALE GENOMIC DNA]</scope>
    <source>
        <strain evidence="7">DSM 17935</strain>
    </source>
</reference>
<proteinExistence type="inferred from homology"/>
<evidence type="ECO:0000256" key="1">
    <source>
        <dbReference type="ARBA" id="ARBA00001946"/>
    </source>
</evidence>
<dbReference type="RefSeq" id="WP_264602321.1">
    <property type="nucleotide sequence ID" value="NZ_JAOQNS010000008.1"/>
</dbReference>
<evidence type="ECO:0000313" key="7">
    <source>
        <dbReference type="Proteomes" id="UP001209755"/>
    </source>
</evidence>